<comment type="caution">
    <text evidence="1">The sequence shown here is derived from an EMBL/GenBank/DDBJ whole genome shotgun (WGS) entry which is preliminary data.</text>
</comment>
<dbReference type="Proteomes" id="UP000050525">
    <property type="component" value="Unassembled WGS sequence"/>
</dbReference>
<gene>
    <name evidence="1" type="ORF">Y1Q_0014698</name>
</gene>
<organism evidence="1 2">
    <name type="scientific">Alligator mississippiensis</name>
    <name type="common">American alligator</name>
    <dbReference type="NCBI Taxonomy" id="8496"/>
    <lineage>
        <taxon>Eukaryota</taxon>
        <taxon>Metazoa</taxon>
        <taxon>Chordata</taxon>
        <taxon>Craniata</taxon>
        <taxon>Vertebrata</taxon>
        <taxon>Euteleostomi</taxon>
        <taxon>Archelosauria</taxon>
        <taxon>Archosauria</taxon>
        <taxon>Crocodylia</taxon>
        <taxon>Alligatoridae</taxon>
        <taxon>Alligatorinae</taxon>
        <taxon>Alligator</taxon>
    </lineage>
</organism>
<sequence>MNRGLSVQDINCSALHLLAYQPIIGCRWNKRCQGFISLHHAARYLCDNKRALPLENRGGRKRAIFIREFVVEVIRIPAAAESGRKEPGSCTPVAALGFMAWNIEESHCQQIIRGTRHMNLQKNHYTRAPTAGGGPVRFEVPSRAALPSTESWKIYLRYFKTFLSSRI</sequence>
<evidence type="ECO:0000313" key="2">
    <source>
        <dbReference type="Proteomes" id="UP000050525"/>
    </source>
</evidence>
<evidence type="ECO:0000313" key="1">
    <source>
        <dbReference type="EMBL" id="KYO45252.1"/>
    </source>
</evidence>
<accession>A0A151P887</accession>
<reference evidence="1 2" key="1">
    <citation type="journal article" date="2012" name="Genome Biol.">
        <title>Sequencing three crocodilian genomes to illuminate the evolution of archosaurs and amniotes.</title>
        <authorList>
            <person name="St John J.A."/>
            <person name="Braun E.L."/>
            <person name="Isberg S.R."/>
            <person name="Miles L.G."/>
            <person name="Chong A.Y."/>
            <person name="Gongora J."/>
            <person name="Dalzell P."/>
            <person name="Moran C."/>
            <person name="Bed'hom B."/>
            <person name="Abzhanov A."/>
            <person name="Burgess S.C."/>
            <person name="Cooksey A.M."/>
            <person name="Castoe T.A."/>
            <person name="Crawford N.G."/>
            <person name="Densmore L.D."/>
            <person name="Drew J.C."/>
            <person name="Edwards S.V."/>
            <person name="Faircloth B.C."/>
            <person name="Fujita M.K."/>
            <person name="Greenwold M.J."/>
            <person name="Hoffmann F.G."/>
            <person name="Howard J.M."/>
            <person name="Iguchi T."/>
            <person name="Janes D.E."/>
            <person name="Khan S.Y."/>
            <person name="Kohno S."/>
            <person name="de Koning A.J."/>
            <person name="Lance S.L."/>
            <person name="McCarthy F.M."/>
            <person name="McCormack J.E."/>
            <person name="Merchant M.E."/>
            <person name="Peterson D.G."/>
            <person name="Pollock D.D."/>
            <person name="Pourmand N."/>
            <person name="Raney B.J."/>
            <person name="Roessler K.A."/>
            <person name="Sanford J.R."/>
            <person name="Sawyer R.H."/>
            <person name="Schmidt C.J."/>
            <person name="Triplett E.W."/>
            <person name="Tuberville T.D."/>
            <person name="Venegas-Anaya M."/>
            <person name="Howard J.T."/>
            <person name="Jarvis E.D."/>
            <person name="Guillette L.J.Jr."/>
            <person name="Glenn T.C."/>
            <person name="Green R.E."/>
            <person name="Ray D.A."/>
        </authorList>
    </citation>
    <scope>NUCLEOTIDE SEQUENCE [LARGE SCALE GENOMIC DNA]</scope>
    <source>
        <strain evidence="1">KSC_2009_1</strain>
    </source>
</reference>
<dbReference type="AlphaFoldDB" id="A0A151P887"/>
<keyword evidence="2" id="KW-1185">Reference proteome</keyword>
<proteinExistence type="predicted"/>
<dbReference type="EMBL" id="AKHW03000629">
    <property type="protein sequence ID" value="KYO45252.1"/>
    <property type="molecule type" value="Genomic_DNA"/>
</dbReference>
<name>A0A151P887_ALLMI</name>
<protein>
    <submittedName>
        <fullName evidence="1">Uncharacterized protein</fullName>
    </submittedName>
</protein>